<keyword evidence="3" id="KW-1185">Reference proteome</keyword>
<evidence type="ECO:0000313" key="3">
    <source>
        <dbReference type="Proteomes" id="UP000256645"/>
    </source>
</evidence>
<organism evidence="2 3">
    <name type="scientific">Coleophoma cylindrospora</name>
    <dbReference type="NCBI Taxonomy" id="1849047"/>
    <lineage>
        <taxon>Eukaryota</taxon>
        <taxon>Fungi</taxon>
        <taxon>Dikarya</taxon>
        <taxon>Ascomycota</taxon>
        <taxon>Pezizomycotina</taxon>
        <taxon>Leotiomycetes</taxon>
        <taxon>Helotiales</taxon>
        <taxon>Dermateaceae</taxon>
        <taxon>Coleophoma</taxon>
    </lineage>
</organism>
<keyword evidence="1" id="KW-0378">Hydrolase</keyword>
<sequence>MSFEPTQVKGLFFDIYATLIDWEAGIYPFLLRLAQKLPQSYPLHADTTETRKTLLHMYAATERVVEHDNPTLAYPQILEKVYARIAAELGVVGQHDDQVAFGRSIGEWPAFSDTVAAMQTLAKYYKLVVLSNVDDASFARTCAGPLKSVHWDGIYTAEQIGSYKPNPANYNYVATKFQETFGISKDQIALVAQSLDIDHMSCKALGFKPGVWIARGAAHMGGNQDEMEAKGLIELGVTYITLGEFAKAVERAFSS</sequence>
<dbReference type="InterPro" id="IPR036412">
    <property type="entry name" value="HAD-like_sf"/>
</dbReference>
<dbReference type="Gene3D" id="1.10.150.750">
    <property type="match status" value="1"/>
</dbReference>
<dbReference type="Proteomes" id="UP000256645">
    <property type="component" value="Unassembled WGS sequence"/>
</dbReference>
<dbReference type="InterPro" id="IPR023214">
    <property type="entry name" value="HAD_sf"/>
</dbReference>
<proteinExistence type="predicted"/>
<dbReference type="OrthoDB" id="444127at2759"/>
<dbReference type="Gene3D" id="3.40.50.1000">
    <property type="entry name" value="HAD superfamily/HAD-like"/>
    <property type="match status" value="1"/>
</dbReference>
<dbReference type="Pfam" id="PF00702">
    <property type="entry name" value="Hydrolase"/>
    <property type="match status" value="1"/>
</dbReference>
<gene>
    <name evidence="2" type="ORF">BP6252_01809</name>
</gene>
<reference evidence="2 3" key="1">
    <citation type="journal article" date="2018" name="IMA Fungus">
        <title>IMA Genome-F 9: Draft genome sequence of Annulohypoxylon stygium, Aspergillus mulundensis, Berkeleyomyces basicola (syn. Thielaviopsis basicola), Ceratocystis smalleyi, two Cercospora beticola strains, Coleophoma cylindrospora, Fusarium fracticaudum, Phialophora cf. hyalina, and Morchella septimelata.</title>
        <authorList>
            <person name="Wingfield B.D."/>
            <person name="Bills G.F."/>
            <person name="Dong Y."/>
            <person name="Huang W."/>
            <person name="Nel W.J."/>
            <person name="Swalarsk-Parry B.S."/>
            <person name="Vaghefi N."/>
            <person name="Wilken P.M."/>
            <person name="An Z."/>
            <person name="de Beer Z.W."/>
            <person name="De Vos L."/>
            <person name="Chen L."/>
            <person name="Duong T.A."/>
            <person name="Gao Y."/>
            <person name="Hammerbacher A."/>
            <person name="Kikkert J.R."/>
            <person name="Li Y."/>
            <person name="Li H."/>
            <person name="Li K."/>
            <person name="Li Q."/>
            <person name="Liu X."/>
            <person name="Ma X."/>
            <person name="Naidoo K."/>
            <person name="Pethybridge S.J."/>
            <person name="Sun J."/>
            <person name="Steenkamp E.T."/>
            <person name="van der Nest M.A."/>
            <person name="van Wyk S."/>
            <person name="Wingfield M.J."/>
            <person name="Xiong C."/>
            <person name="Yue Q."/>
            <person name="Zhang X."/>
        </authorList>
    </citation>
    <scope>NUCLEOTIDE SEQUENCE [LARGE SCALE GENOMIC DNA]</scope>
    <source>
        <strain evidence="2 3">BP6252</strain>
    </source>
</reference>
<dbReference type="PANTHER" id="PTHR43316">
    <property type="entry name" value="HYDROLASE, HALOACID DELAHOGENASE-RELATED"/>
    <property type="match status" value="1"/>
</dbReference>
<comment type="caution">
    <text evidence="2">The sequence shown here is derived from an EMBL/GenBank/DDBJ whole genome shotgun (WGS) entry which is preliminary data.</text>
</comment>
<name>A0A3D8STZ8_9HELO</name>
<dbReference type="PANTHER" id="PTHR43316:SF9">
    <property type="entry name" value="ACID DEHALOGENASE, PUTATIVE (AFU_ORTHOLOGUE AFUA_6G14460)-RELATED"/>
    <property type="match status" value="1"/>
</dbReference>
<evidence type="ECO:0000256" key="1">
    <source>
        <dbReference type="ARBA" id="ARBA00022801"/>
    </source>
</evidence>
<dbReference type="SUPFAM" id="SSF56784">
    <property type="entry name" value="HAD-like"/>
    <property type="match status" value="1"/>
</dbReference>
<dbReference type="AlphaFoldDB" id="A0A3D8STZ8"/>
<accession>A0A3D8STZ8</accession>
<dbReference type="InterPro" id="IPR051540">
    <property type="entry name" value="S-2-haloacid_dehalogenase"/>
</dbReference>
<protein>
    <submittedName>
        <fullName evidence="2">Haloacid dehalogenase</fullName>
    </submittedName>
</protein>
<dbReference type="EMBL" id="PDLM01000001">
    <property type="protein sequence ID" value="RDW89777.1"/>
    <property type="molecule type" value="Genomic_DNA"/>
</dbReference>
<dbReference type="GO" id="GO:0016787">
    <property type="term" value="F:hydrolase activity"/>
    <property type="evidence" value="ECO:0007669"/>
    <property type="project" value="UniProtKB-KW"/>
</dbReference>
<evidence type="ECO:0000313" key="2">
    <source>
        <dbReference type="EMBL" id="RDW89777.1"/>
    </source>
</evidence>